<comment type="caution">
    <text evidence="8">The sequence shown here is derived from an EMBL/GenBank/DDBJ whole genome shotgun (WGS) entry which is preliminary data.</text>
</comment>
<evidence type="ECO:0000313" key="9">
    <source>
        <dbReference type="Proteomes" id="UP000189761"/>
    </source>
</evidence>
<dbReference type="GO" id="GO:0006777">
    <property type="term" value="P:Mo-molybdopterin cofactor biosynthetic process"/>
    <property type="evidence" value="ECO:0007669"/>
    <property type="project" value="UniProtKB-UniRule"/>
</dbReference>
<evidence type="ECO:0000256" key="2">
    <source>
        <dbReference type="ARBA" id="ARBA00005046"/>
    </source>
</evidence>
<feature type="domain" description="MoaB/Mog" evidence="7">
    <location>
        <begin position="17"/>
        <end position="162"/>
    </location>
</feature>
<dbReference type="Gene3D" id="3.40.980.10">
    <property type="entry name" value="MoaB/Mog-like domain"/>
    <property type="match status" value="1"/>
</dbReference>
<dbReference type="InterPro" id="IPR012245">
    <property type="entry name" value="MoaB"/>
</dbReference>
<dbReference type="NCBIfam" id="TIGR00177">
    <property type="entry name" value="molyb_syn"/>
    <property type="match status" value="1"/>
</dbReference>
<dbReference type="Pfam" id="PF00994">
    <property type="entry name" value="MoCF_biosynth"/>
    <property type="match status" value="1"/>
</dbReference>
<keyword evidence="5 6" id="KW-0501">Molybdenum cofactor biosynthesis</keyword>
<dbReference type="Proteomes" id="UP000189761">
    <property type="component" value="Unassembled WGS sequence"/>
</dbReference>
<dbReference type="RefSeq" id="WP_078110169.1">
    <property type="nucleotide sequence ID" value="NZ_CP065424.1"/>
</dbReference>
<dbReference type="InterPro" id="IPR036425">
    <property type="entry name" value="MoaB/Mog-like_dom_sf"/>
</dbReference>
<evidence type="ECO:0000256" key="6">
    <source>
        <dbReference type="PIRNR" id="PIRNR006443"/>
    </source>
</evidence>
<evidence type="ECO:0000256" key="3">
    <source>
        <dbReference type="ARBA" id="ARBA00006112"/>
    </source>
</evidence>
<proteinExistence type="inferred from homology"/>
<dbReference type="GO" id="GO:0005829">
    <property type="term" value="C:cytosol"/>
    <property type="evidence" value="ECO:0007669"/>
    <property type="project" value="TreeGrafter"/>
</dbReference>
<evidence type="ECO:0000313" key="8">
    <source>
        <dbReference type="EMBL" id="OOP68331.1"/>
    </source>
</evidence>
<dbReference type="AlphaFoldDB" id="A0A8E2I7T9"/>
<comment type="pathway">
    <text evidence="2 6">Cofactor biosynthesis; molybdopterin biosynthesis.</text>
</comment>
<dbReference type="InterPro" id="IPR001453">
    <property type="entry name" value="MoaB/Mog_dom"/>
</dbReference>
<dbReference type="PANTHER" id="PTHR43232">
    <property type="entry name" value="MOLYBDENUM COFACTOR BIOSYNTHESIS PROTEIN B"/>
    <property type="match status" value="1"/>
</dbReference>
<sequence>MGVTKHKENGTRKVSCGVITVSDTRTTETDRSGKLMMDLLTTKGHRVHDYRIVIDQGAQILEAVENMAENNHIEVILMNGGTGIAIRDVTIETVSPLFDKELTGFGELFRYLSYIEDIGSAAMLSRATAGVYKNKIIFITPGSTGAVKLAMTKLIIPELPHIIHELAKDIR</sequence>
<comment type="similarity">
    <text evidence="3 6">Belongs to the MoaB/Mog family.</text>
</comment>
<dbReference type="SMART" id="SM00852">
    <property type="entry name" value="MoCF_biosynth"/>
    <property type="match status" value="1"/>
</dbReference>
<comment type="function">
    <text evidence="1 6">May be involved in the biosynthesis of molybdopterin.</text>
</comment>
<dbReference type="UniPathway" id="UPA00344"/>
<organism evidence="8 9">
    <name type="scientific">Heyndrickxia oleronia</name>
    <dbReference type="NCBI Taxonomy" id="38875"/>
    <lineage>
        <taxon>Bacteria</taxon>
        <taxon>Bacillati</taxon>
        <taxon>Bacillota</taxon>
        <taxon>Bacilli</taxon>
        <taxon>Bacillales</taxon>
        <taxon>Bacillaceae</taxon>
        <taxon>Heyndrickxia</taxon>
    </lineage>
</organism>
<evidence type="ECO:0000256" key="4">
    <source>
        <dbReference type="ARBA" id="ARBA00015262"/>
    </source>
</evidence>
<evidence type="ECO:0000256" key="1">
    <source>
        <dbReference type="ARBA" id="ARBA00003487"/>
    </source>
</evidence>
<gene>
    <name evidence="8" type="ORF">BWZ43_10930</name>
</gene>
<dbReference type="FunFam" id="3.40.980.10:FF:000006">
    <property type="entry name" value="Molybdenum cofactor biosynthesis protein B"/>
    <property type="match status" value="1"/>
</dbReference>
<dbReference type="PIRSF" id="PIRSF006443">
    <property type="entry name" value="MoaB"/>
    <property type="match status" value="1"/>
</dbReference>
<dbReference type="CDD" id="cd00886">
    <property type="entry name" value="MogA_MoaB"/>
    <property type="match status" value="1"/>
</dbReference>
<protein>
    <recommendedName>
        <fullName evidence="4 6">Molybdenum cofactor biosynthesis protein B</fullName>
    </recommendedName>
</protein>
<evidence type="ECO:0000256" key="5">
    <source>
        <dbReference type="ARBA" id="ARBA00023150"/>
    </source>
</evidence>
<reference evidence="8 9" key="1">
    <citation type="submission" date="2017-01" db="EMBL/GenBank/DDBJ databases">
        <title>Draft genome sequence of Bacillus oleronius.</title>
        <authorList>
            <person name="Allam M."/>
        </authorList>
    </citation>
    <scope>NUCLEOTIDE SEQUENCE [LARGE SCALE GENOMIC DNA]</scope>
    <source>
        <strain evidence="8 9">DSM 9356</strain>
    </source>
</reference>
<dbReference type="SUPFAM" id="SSF53218">
    <property type="entry name" value="Molybdenum cofactor biosynthesis proteins"/>
    <property type="match status" value="1"/>
</dbReference>
<accession>A0A8E2I7T9</accession>
<evidence type="ECO:0000259" key="7">
    <source>
        <dbReference type="SMART" id="SM00852"/>
    </source>
</evidence>
<keyword evidence="9" id="KW-1185">Reference proteome</keyword>
<dbReference type="EMBL" id="MTLA01000117">
    <property type="protein sequence ID" value="OOP68331.1"/>
    <property type="molecule type" value="Genomic_DNA"/>
</dbReference>
<name>A0A8E2I7T9_9BACI</name>
<dbReference type="PANTHER" id="PTHR43232:SF2">
    <property type="entry name" value="MOLYBDENUM COFACTOR BIOSYNTHESIS PROTEIN B"/>
    <property type="match status" value="1"/>
</dbReference>